<gene>
    <name evidence="2" type="ORF">L916_18884</name>
</gene>
<dbReference type="EMBL" id="KI675901">
    <property type="protein sequence ID" value="ETL27578.1"/>
    <property type="molecule type" value="Genomic_DNA"/>
</dbReference>
<sequence>MSVYEYAMTLTNYMATLDDLDGLLDDKYLADVREGRAIPTELEIYAASKMHGWGPQFFSRPSGESRATVPPRTSRKGLSRDESAYQRAISILGKAAVKEMGEK</sequence>
<evidence type="ECO:0000313" key="2">
    <source>
        <dbReference type="EMBL" id="ETL27578.1"/>
    </source>
</evidence>
<name>W2I2I4_PHYNI</name>
<reference evidence="2" key="1">
    <citation type="submission" date="2013-11" db="EMBL/GenBank/DDBJ databases">
        <title>The Genome Sequence of Phytophthora parasitica CJ05E6.</title>
        <authorList>
            <consortium name="The Broad Institute Genomics Platform"/>
            <person name="Russ C."/>
            <person name="Tyler B."/>
            <person name="Panabieres F."/>
            <person name="Shan W."/>
            <person name="Tripathy S."/>
            <person name="Grunwald N."/>
            <person name="Machado M."/>
            <person name="Johnson C.S."/>
            <person name="Arredondo F."/>
            <person name="Hong C."/>
            <person name="Coffey M."/>
            <person name="Young S.K."/>
            <person name="Zeng Q."/>
            <person name="Gargeya S."/>
            <person name="Fitzgerald M."/>
            <person name="Abouelleil A."/>
            <person name="Alvarado L."/>
            <person name="Chapman S.B."/>
            <person name="Gainer-Dewar J."/>
            <person name="Goldberg J."/>
            <person name="Griggs A."/>
            <person name="Gujja S."/>
            <person name="Hansen M."/>
            <person name="Howarth C."/>
            <person name="Imamovic A."/>
            <person name="Ireland A."/>
            <person name="Larimer J."/>
            <person name="McCowan C."/>
            <person name="Murphy C."/>
            <person name="Pearson M."/>
            <person name="Poon T.W."/>
            <person name="Priest M."/>
            <person name="Roberts A."/>
            <person name="Saif S."/>
            <person name="Shea T."/>
            <person name="Sykes S."/>
            <person name="Wortman J."/>
            <person name="Nusbaum C."/>
            <person name="Birren B."/>
        </authorList>
    </citation>
    <scope>NUCLEOTIDE SEQUENCE [LARGE SCALE GENOMIC DNA]</scope>
    <source>
        <strain evidence="2">CJ05E6</strain>
    </source>
</reference>
<dbReference type="AlphaFoldDB" id="W2I2I4"/>
<evidence type="ECO:0000256" key="1">
    <source>
        <dbReference type="SAM" id="MobiDB-lite"/>
    </source>
</evidence>
<organism evidence="2">
    <name type="scientific">Phytophthora nicotianae</name>
    <name type="common">Potato buckeye rot agent</name>
    <name type="synonym">Phytophthora parasitica</name>
    <dbReference type="NCBI Taxonomy" id="4792"/>
    <lineage>
        <taxon>Eukaryota</taxon>
        <taxon>Sar</taxon>
        <taxon>Stramenopiles</taxon>
        <taxon>Oomycota</taxon>
        <taxon>Peronosporomycetes</taxon>
        <taxon>Peronosporales</taxon>
        <taxon>Peronosporaceae</taxon>
        <taxon>Phytophthora</taxon>
    </lineage>
</organism>
<protein>
    <submittedName>
        <fullName evidence="2">Uncharacterized protein</fullName>
    </submittedName>
</protein>
<feature type="region of interest" description="Disordered" evidence="1">
    <location>
        <begin position="58"/>
        <end position="81"/>
    </location>
</feature>
<dbReference type="Proteomes" id="UP000053864">
    <property type="component" value="Unassembled WGS sequence"/>
</dbReference>
<accession>W2I2I4</accession>
<proteinExistence type="predicted"/>